<evidence type="ECO:0000313" key="3">
    <source>
        <dbReference type="EMBL" id="CAB5219277.1"/>
    </source>
</evidence>
<evidence type="ECO:0000313" key="2">
    <source>
        <dbReference type="EMBL" id="CAB4128936.1"/>
    </source>
</evidence>
<accession>A0A6J7WNC2</accession>
<protein>
    <submittedName>
        <fullName evidence="3">Uncharacterized protein</fullName>
    </submittedName>
</protein>
<gene>
    <name evidence="2" type="ORF">UFOVP110_113</name>
    <name evidence="3" type="ORF">UFOVP223_51</name>
</gene>
<feature type="compositionally biased region" description="Basic and acidic residues" evidence="1">
    <location>
        <begin position="1"/>
        <end position="15"/>
    </location>
</feature>
<dbReference type="EMBL" id="LR798276">
    <property type="protein sequence ID" value="CAB5219277.1"/>
    <property type="molecule type" value="Genomic_DNA"/>
</dbReference>
<name>A0A6J7WNC2_9CAUD</name>
<proteinExistence type="predicted"/>
<dbReference type="EMBL" id="LR796220">
    <property type="protein sequence ID" value="CAB4128936.1"/>
    <property type="molecule type" value="Genomic_DNA"/>
</dbReference>
<sequence length="99" mass="11201">MLHLPEGKEDWEHTGPYDPSCPMTQEVGSDERNELRDHPHGSYLEAEDDLIDHLSKTVDQSHPIFSALQKAGLESRLENGTMTDNVVSLDEFRAQKAKQ</sequence>
<feature type="region of interest" description="Disordered" evidence="1">
    <location>
        <begin position="1"/>
        <end position="39"/>
    </location>
</feature>
<evidence type="ECO:0000256" key="1">
    <source>
        <dbReference type="SAM" id="MobiDB-lite"/>
    </source>
</evidence>
<organism evidence="3">
    <name type="scientific">uncultured Caudovirales phage</name>
    <dbReference type="NCBI Taxonomy" id="2100421"/>
    <lineage>
        <taxon>Viruses</taxon>
        <taxon>Duplodnaviria</taxon>
        <taxon>Heunggongvirae</taxon>
        <taxon>Uroviricota</taxon>
        <taxon>Caudoviricetes</taxon>
        <taxon>Peduoviridae</taxon>
        <taxon>Maltschvirus</taxon>
        <taxon>Maltschvirus maltsch</taxon>
    </lineage>
</organism>
<reference evidence="3" key="1">
    <citation type="submission" date="2020-05" db="EMBL/GenBank/DDBJ databases">
        <authorList>
            <person name="Chiriac C."/>
            <person name="Salcher M."/>
            <person name="Ghai R."/>
            <person name="Kavagutti S V."/>
        </authorList>
    </citation>
    <scope>NUCLEOTIDE SEQUENCE</scope>
</reference>
<feature type="compositionally biased region" description="Basic and acidic residues" evidence="1">
    <location>
        <begin position="29"/>
        <end position="39"/>
    </location>
</feature>